<proteinExistence type="predicted"/>
<reference evidence="1 2" key="1">
    <citation type="submission" date="2020-08" db="EMBL/GenBank/DDBJ databases">
        <title>Complete Genome Sequence of Effusibacillus dendaii Strain skT53, Isolated from Farmland soil.</title>
        <authorList>
            <person name="Konishi T."/>
            <person name="Kawasaki H."/>
        </authorList>
    </citation>
    <scope>NUCLEOTIDE SEQUENCE [LARGE SCALE GENOMIC DNA]</scope>
    <source>
        <strain evidence="2">skT53</strain>
    </source>
</reference>
<gene>
    <name evidence="1" type="ORF">skT53_24390</name>
</gene>
<protein>
    <submittedName>
        <fullName evidence="1">Uncharacterized protein</fullName>
    </submittedName>
</protein>
<keyword evidence="2" id="KW-1185">Reference proteome</keyword>
<dbReference type="EMBL" id="AP023366">
    <property type="protein sequence ID" value="BCJ87454.1"/>
    <property type="molecule type" value="Genomic_DNA"/>
</dbReference>
<organism evidence="1 2">
    <name type="scientific">Effusibacillus dendaii</name>
    <dbReference type="NCBI Taxonomy" id="2743772"/>
    <lineage>
        <taxon>Bacteria</taxon>
        <taxon>Bacillati</taxon>
        <taxon>Bacillota</taxon>
        <taxon>Bacilli</taxon>
        <taxon>Bacillales</taxon>
        <taxon>Alicyclobacillaceae</taxon>
        <taxon>Effusibacillus</taxon>
    </lineage>
</organism>
<dbReference type="AlphaFoldDB" id="A0A7I8DBJ9"/>
<dbReference type="RefSeq" id="WP_200757450.1">
    <property type="nucleotide sequence ID" value="NZ_AP023366.1"/>
</dbReference>
<name>A0A7I8DBJ9_9BACL</name>
<dbReference type="Proteomes" id="UP000593802">
    <property type="component" value="Chromosome"/>
</dbReference>
<evidence type="ECO:0000313" key="1">
    <source>
        <dbReference type="EMBL" id="BCJ87454.1"/>
    </source>
</evidence>
<dbReference type="KEGG" id="eff:skT53_24390"/>
<evidence type="ECO:0000313" key="2">
    <source>
        <dbReference type="Proteomes" id="UP000593802"/>
    </source>
</evidence>
<accession>A0A7I8DBJ9</accession>
<sequence>MIERDVIAHLIRTQNMADLNLPHILSLSPNQLIENLIGLKGGFVYRAYMLERLMELTDGPCGLAVPIDLYQSAVEQTVAKE</sequence>